<protein>
    <submittedName>
        <fullName evidence="1">Uncharacterized protein</fullName>
    </submittedName>
</protein>
<reference evidence="2" key="1">
    <citation type="submission" date="2013-02" db="EMBL/GenBank/DDBJ databases">
        <authorList>
            <person name="Hughes D."/>
        </authorList>
    </citation>
    <scope>NUCLEOTIDE SEQUENCE</scope>
    <source>
        <strain>Durham</strain>
        <strain evidence="2">NC isolate 2 -- Noor lab</strain>
    </source>
</reference>
<dbReference type="EMBL" id="CAQQ02113748">
    <property type="status" value="NOT_ANNOTATED_CDS"/>
    <property type="molecule type" value="Genomic_DNA"/>
</dbReference>
<dbReference type="EnsemblMetazoa" id="MESCA009103-RA">
    <property type="protein sequence ID" value="MESCA009103-PA"/>
    <property type="gene ID" value="MESCA009103"/>
</dbReference>
<accession>T1GZ12</accession>
<proteinExistence type="predicted"/>
<dbReference type="EMBL" id="CAQQ02113750">
    <property type="status" value="NOT_ANNOTATED_CDS"/>
    <property type="molecule type" value="Genomic_DNA"/>
</dbReference>
<name>T1GZ12_MEGSC</name>
<dbReference type="EMBL" id="CAQQ02113749">
    <property type="status" value="NOT_ANNOTATED_CDS"/>
    <property type="molecule type" value="Genomic_DNA"/>
</dbReference>
<sequence length="128" mass="15001">NLEPISLNLPNLKYTTLYGEQSQWFAENIKADELRVFEHICGDRDHSLNMETFEKMSNSFKLLEQIIIVNSQNWDIPDEIIEFSFGGFENVFFSMFIGLTFGRYIGYGFYSEMAIEPIKIEKADMLEF</sequence>
<dbReference type="Proteomes" id="UP000015102">
    <property type="component" value="Unassembled WGS sequence"/>
</dbReference>
<evidence type="ECO:0000313" key="1">
    <source>
        <dbReference type="EnsemblMetazoa" id="MESCA009103-PA"/>
    </source>
</evidence>
<dbReference type="HOGENOM" id="CLU_1965055_0_0_1"/>
<keyword evidence="2" id="KW-1185">Reference proteome</keyword>
<evidence type="ECO:0000313" key="2">
    <source>
        <dbReference type="Proteomes" id="UP000015102"/>
    </source>
</evidence>
<organism evidence="1 2">
    <name type="scientific">Megaselia scalaris</name>
    <name type="common">Humpbacked fly</name>
    <name type="synonym">Phora scalaris</name>
    <dbReference type="NCBI Taxonomy" id="36166"/>
    <lineage>
        <taxon>Eukaryota</taxon>
        <taxon>Metazoa</taxon>
        <taxon>Ecdysozoa</taxon>
        <taxon>Arthropoda</taxon>
        <taxon>Hexapoda</taxon>
        <taxon>Insecta</taxon>
        <taxon>Pterygota</taxon>
        <taxon>Neoptera</taxon>
        <taxon>Endopterygota</taxon>
        <taxon>Diptera</taxon>
        <taxon>Brachycera</taxon>
        <taxon>Muscomorpha</taxon>
        <taxon>Platypezoidea</taxon>
        <taxon>Phoridae</taxon>
        <taxon>Megaseliini</taxon>
        <taxon>Megaselia</taxon>
    </lineage>
</organism>
<dbReference type="AlphaFoldDB" id="T1GZ12"/>
<reference evidence="1" key="2">
    <citation type="submission" date="2015-06" db="UniProtKB">
        <authorList>
            <consortium name="EnsemblMetazoa"/>
        </authorList>
    </citation>
    <scope>IDENTIFICATION</scope>
</reference>